<evidence type="ECO:0000256" key="2">
    <source>
        <dbReference type="ARBA" id="ARBA00022475"/>
    </source>
</evidence>
<evidence type="ECO:0000256" key="3">
    <source>
        <dbReference type="ARBA" id="ARBA00022692"/>
    </source>
</evidence>
<protein>
    <submittedName>
        <fullName evidence="8">SNARE_assoc-domain-containing protein</fullName>
    </submittedName>
</protein>
<dbReference type="Proteomes" id="UP000095751">
    <property type="component" value="Unassembled WGS sequence"/>
</dbReference>
<evidence type="ECO:0000313" key="9">
    <source>
        <dbReference type="Proteomes" id="UP000095751"/>
    </source>
</evidence>
<name>A0A1E7F4J2_9STRA</name>
<evidence type="ECO:0000259" key="7">
    <source>
        <dbReference type="Pfam" id="PF09335"/>
    </source>
</evidence>
<keyword evidence="5 6" id="KW-0472">Membrane</keyword>
<feature type="transmembrane region" description="Helical" evidence="6">
    <location>
        <begin position="14"/>
        <end position="41"/>
    </location>
</feature>
<evidence type="ECO:0000256" key="1">
    <source>
        <dbReference type="ARBA" id="ARBA00004651"/>
    </source>
</evidence>
<evidence type="ECO:0000313" key="8">
    <source>
        <dbReference type="EMBL" id="OEU13059.1"/>
    </source>
</evidence>
<comment type="subcellular location">
    <subcellularLocation>
        <location evidence="1">Cell membrane</location>
        <topology evidence="1">Multi-pass membrane protein</topology>
    </subcellularLocation>
</comment>
<feature type="transmembrane region" description="Helical" evidence="6">
    <location>
        <begin position="172"/>
        <end position="194"/>
    </location>
</feature>
<dbReference type="GO" id="GO:0005886">
    <property type="term" value="C:plasma membrane"/>
    <property type="evidence" value="ECO:0007669"/>
    <property type="project" value="UniProtKB-SubCell"/>
</dbReference>
<gene>
    <name evidence="8" type="ORF">FRACYDRAFT_171987</name>
</gene>
<feature type="transmembrane region" description="Helical" evidence="6">
    <location>
        <begin position="137"/>
        <end position="160"/>
    </location>
</feature>
<accession>A0A1E7F4J2</accession>
<sequence length="247" mass="26560">MFLEWVHRNPYKGIFAITLCYIVATILFVPGSILTLGAGYAIGSAIENTFGGVLLATASVFIGASIGSICSFLLGRYLFRDCVLQLAFSYPIFQAIERALEENGLKIMILLRLSPLIPFNALDYISGVTSISLRDYTVALVALLPGALLLCFVGASASSLSDATTTSTGKTVKIFTIVSGILFGGCGVWMASYYSKQELDLILTAQSEIYSNMDDADADDNYSEELPLTNGVISHDAEESIETNQVV</sequence>
<feature type="transmembrane region" description="Helical" evidence="6">
    <location>
        <begin position="53"/>
        <end position="79"/>
    </location>
</feature>
<dbReference type="InterPro" id="IPR015414">
    <property type="entry name" value="TMEM64"/>
</dbReference>
<dbReference type="InParanoid" id="A0A1E7F4J2"/>
<keyword evidence="4 6" id="KW-1133">Transmembrane helix</keyword>
<evidence type="ECO:0000256" key="6">
    <source>
        <dbReference type="SAM" id="Phobius"/>
    </source>
</evidence>
<dbReference type="Pfam" id="PF09335">
    <property type="entry name" value="VTT_dom"/>
    <property type="match status" value="1"/>
</dbReference>
<feature type="domain" description="VTT" evidence="7">
    <location>
        <begin position="29"/>
        <end position="155"/>
    </location>
</feature>
<organism evidence="8 9">
    <name type="scientific">Fragilariopsis cylindrus CCMP1102</name>
    <dbReference type="NCBI Taxonomy" id="635003"/>
    <lineage>
        <taxon>Eukaryota</taxon>
        <taxon>Sar</taxon>
        <taxon>Stramenopiles</taxon>
        <taxon>Ochrophyta</taxon>
        <taxon>Bacillariophyta</taxon>
        <taxon>Bacillariophyceae</taxon>
        <taxon>Bacillariophycidae</taxon>
        <taxon>Bacillariales</taxon>
        <taxon>Bacillariaceae</taxon>
        <taxon>Fragilariopsis</taxon>
    </lineage>
</organism>
<evidence type="ECO:0000256" key="5">
    <source>
        <dbReference type="ARBA" id="ARBA00023136"/>
    </source>
</evidence>
<dbReference type="OrthoDB" id="166803at2759"/>
<dbReference type="EMBL" id="KV784363">
    <property type="protein sequence ID" value="OEU13059.1"/>
    <property type="molecule type" value="Genomic_DNA"/>
</dbReference>
<dbReference type="KEGG" id="fcy:FRACYDRAFT_171987"/>
<keyword evidence="2" id="KW-1003">Cell membrane</keyword>
<dbReference type="AlphaFoldDB" id="A0A1E7F4J2"/>
<keyword evidence="9" id="KW-1185">Reference proteome</keyword>
<keyword evidence="3 6" id="KW-0812">Transmembrane</keyword>
<reference evidence="8 9" key="1">
    <citation type="submission" date="2016-09" db="EMBL/GenBank/DDBJ databases">
        <title>Extensive genetic diversity and differential bi-allelic expression allows diatom success in the polar Southern Ocean.</title>
        <authorList>
            <consortium name="DOE Joint Genome Institute"/>
            <person name="Mock T."/>
            <person name="Otillar R.P."/>
            <person name="Strauss J."/>
            <person name="Dupont C."/>
            <person name="Frickenhaus S."/>
            <person name="Maumus F."/>
            <person name="Mcmullan M."/>
            <person name="Sanges R."/>
            <person name="Schmutz J."/>
            <person name="Toseland A."/>
            <person name="Valas R."/>
            <person name="Veluchamy A."/>
            <person name="Ward B.J."/>
            <person name="Allen A."/>
            <person name="Barry K."/>
            <person name="Falciatore A."/>
            <person name="Ferrante M."/>
            <person name="Fortunato A.E."/>
            <person name="Gloeckner G."/>
            <person name="Gruber A."/>
            <person name="Hipkin R."/>
            <person name="Janech M."/>
            <person name="Kroth P."/>
            <person name="Leese F."/>
            <person name="Lindquist E."/>
            <person name="Lyon B.R."/>
            <person name="Martin J."/>
            <person name="Mayer C."/>
            <person name="Parker M."/>
            <person name="Quesneville H."/>
            <person name="Raymond J."/>
            <person name="Uhlig C."/>
            <person name="Valentin K.U."/>
            <person name="Worden A.Z."/>
            <person name="Armbrust E.V."/>
            <person name="Bowler C."/>
            <person name="Green B."/>
            <person name="Moulton V."/>
            <person name="Van Oosterhout C."/>
            <person name="Grigoriev I."/>
        </authorList>
    </citation>
    <scope>NUCLEOTIDE SEQUENCE [LARGE SCALE GENOMIC DNA]</scope>
    <source>
        <strain evidence="8 9">CCMP1102</strain>
    </source>
</reference>
<dbReference type="PANTHER" id="PTHR12677">
    <property type="entry name" value="GOLGI APPARATUS MEMBRANE PROTEIN TVP38-RELATED"/>
    <property type="match status" value="1"/>
</dbReference>
<evidence type="ECO:0000256" key="4">
    <source>
        <dbReference type="ARBA" id="ARBA00022989"/>
    </source>
</evidence>
<dbReference type="InterPro" id="IPR032816">
    <property type="entry name" value="VTT_dom"/>
</dbReference>
<dbReference type="PANTHER" id="PTHR12677:SF59">
    <property type="entry name" value="GOLGI APPARATUS MEMBRANE PROTEIN TVP38-RELATED"/>
    <property type="match status" value="1"/>
</dbReference>
<proteinExistence type="predicted"/>